<dbReference type="Pfam" id="PF13660">
    <property type="entry name" value="DUF4147"/>
    <property type="match status" value="1"/>
</dbReference>
<evidence type="ECO:0000259" key="2">
    <source>
        <dbReference type="Pfam" id="PF05161"/>
    </source>
</evidence>
<proteinExistence type="predicted"/>
<dbReference type="InterPro" id="IPR007835">
    <property type="entry name" value="MOFRL"/>
</dbReference>
<keyword evidence="4" id="KW-0808">Transferase</keyword>
<evidence type="ECO:0000313" key="5">
    <source>
        <dbReference type="Proteomes" id="UP001596447"/>
    </source>
</evidence>
<comment type="caution">
    <text evidence="4">The sequence shown here is derived from an EMBL/GenBank/DDBJ whole genome shotgun (WGS) entry which is preliminary data.</text>
</comment>
<accession>A0ABD5Z521</accession>
<dbReference type="InterPro" id="IPR039760">
    <property type="entry name" value="MOFRL_protein"/>
</dbReference>
<feature type="domain" description="MOFRL-associated" evidence="3">
    <location>
        <begin position="17"/>
        <end position="250"/>
    </location>
</feature>
<dbReference type="Gene3D" id="3.40.50.10180">
    <property type="entry name" value="Glycerate kinase, MOFRL-like N-terminal domain"/>
    <property type="match status" value="1"/>
</dbReference>
<gene>
    <name evidence="4" type="ORF">ACFQJ9_13080</name>
</gene>
<dbReference type="GO" id="GO:0016301">
    <property type="term" value="F:kinase activity"/>
    <property type="evidence" value="ECO:0007669"/>
    <property type="project" value="UniProtKB-KW"/>
</dbReference>
<reference evidence="4 5" key="1">
    <citation type="journal article" date="2019" name="Int. J. Syst. Evol. Microbiol.">
        <title>The Global Catalogue of Microorganisms (GCM) 10K type strain sequencing project: providing services to taxonomists for standard genome sequencing and annotation.</title>
        <authorList>
            <consortium name="The Broad Institute Genomics Platform"/>
            <consortium name="The Broad Institute Genome Sequencing Center for Infectious Disease"/>
            <person name="Wu L."/>
            <person name="Ma J."/>
        </authorList>
    </citation>
    <scope>NUCLEOTIDE SEQUENCE [LARGE SCALE GENOMIC DNA]</scope>
    <source>
        <strain evidence="4 5">XZGYJ-43</strain>
    </source>
</reference>
<dbReference type="Gene3D" id="3.40.1480.10">
    <property type="entry name" value="MOFRL domain"/>
    <property type="match status" value="1"/>
</dbReference>
<protein>
    <submittedName>
        <fullName evidence="4">Glycerate kinase</fullName>
    </submittedName>
</protein>
<name>A0ABD5Z521_9EURY</name>
<dbReference type="Proteomes" id="UP001596447">
    <property type="component" value="Unassembled WGS sequence"/>
</dbReference>
<sequence>MIQNRDELVDSPVHELALDCVEAGISAARPDVVVREHVTLDGDTLDVAGETFDLGDYDEVVVLGGGNAAAHVAAALEAVLGDRLADGVVVTDDPVETDVVEVLPGDHPVPSERGVDSTERLLDAARRTDDETLVLAVVTGGGSALMAAPAPGISLADLQETTDALLASGATIHEVNAVRKHLSAVKGGQLARTLAPARVATLVFSDVVGNDLDVIASGPTVPDTSTFRDALDVLDDYDVEVPEAVRERLELGARGEHDETPGERSAPEPRVAPLDETPGEDDPIFERVSTHVLADGLTALEAAADVAAEAGYDPLILSSRVRGEAREAAKTHVAVAEECAGTGLPTYPPVAVVAGGETTVTVRGEGGEGGPNQEFAVSAGLELSEELGVLASVDTDGIDGATDAAGALVDGPFDDRRAARNALKENDVYPFLADEGALVETGATGTNVNDLRIFLVPEQ</sequence>
<evidence type="ECO:0000313" key="4">
    <source>
        <dbReference type="EMBL" id="MFC7200334.1"/>
    </source>
</evidence>
<evidence type="ECO:0000259" key="3">
    <source>
        <dbReference type="Pfam" id="PF13660"/>
    </source>
</evidence>
<evidence type="ECO:0000256" key="1">
    <source>
        <dbReference type="SAM" id="MobiDB-lite"/>
    </source>
</evidence>
<dbReference type="AlphaFoldDB" id="A0ABD5Z521"/>
<feature type="region of interest" description="Disordered" evidence="1">
    <location>
        <begin position="249"/>
        <end position="283"/>
    </location>
</feature>
<dbReference type="PANTHER" id="PTHR12227:SF0">
    <property type="entry name" value="GLYCERATE KINASE"/>
    <property type="match status" value="1"/>
</dbReference>
<dbReference type="SUPFAM" id="SSF82544">
    <property type="entry name" value="GckA/TtuD-like"/>
    <property type="match status" value="1"/>
</dbReference>
<keyword evidence="5" id="KW-1185">Reference proteome</keyword>
<dbReference type="InterPro" id="IPR037035">
    <property type="entry name" value="GK-like_C_sf"/>
</dbReference>
<dbReference type="RefSeq" id="WP_279527119.1">
    <property type="nucleotide sequence ID" value="NZ_CP122312.1"/>
</dbReference>
<dbReference type="Pfam" id="PF05161">
    <property type="entry name" value="MOFRL"/>
    <property type="match status" value="1"/>
</dbReference>
<organism evidence="4 5">
    <name type="scientific">Halospeciosus flavus</name>
    <dbReference type="NCBI Taxonomy" id="3032283"/>
    <lineage>
        <taxon>Archaea</taxon>
        <taxon>Methanobacteriati</taxon>
        <taxon>Methanobacteriota</taxon>
        <taxon>Stenosarchaea group</taxon>
        <taxon>Halobacteria</taxon>
        <taxon>Halobacteriales</taxon>
        <taxon>Halobacteriaceae</taxon>
        <taxon>Halospeciosus</taxon>
    </lineage>
</organism>
<feature type="compositionally biased region" description="Basic and acidic residues" evidence="1">
    <location>
        <begin position="249"/>
        <end position="267"/>
    </location>
</feature>
<keyword evidence="4" id="KW-0418">Kinase</keyword>
<feature type="domain" description="MOFRL" evidence="2">
    <location>
        <begin position="351"/>
        <end position="450"/>
    </location>
</feature>
<dbReference type="EMBL" id="JBHTAR010000011">
    <property type="protein sequence ID" value="MFC7200334.1"/>
    <property type="molecule type" value="Genomic_DNA"/>
</dbReference>
<dbReference type="InterPro" id="IPR038614">
    <property type="entry name" value="GK_N_sf"/>
</dbReference>
<dbReference type="PANTHER" id="PTHR12227">
    <property type="entry name" value="GLYCERATE KINASE"/>
    <property type="match status" value="1"/>
</dbReference>
<dbReference type="InterPro" id="IPR025286">
    <property type="entry name" value="MOFRL_assoc_dom"/>
</dbReference>